<comment type="similarity">
    <text evidence="2">Belongs to the cytochrome ubiquinol oxidase subunit 1 family.</text>
</comment>
<evidence type="ECO:0000256" key="2">
    <source>
        <dbReference type="ARBA" id="ARBA00009819"/>
    </source>
</evidence>
<keyword evidence="8" id="KW-0249">Electron transport</keyword>
<sequence length="426" mass="47187">MEISALWMARAQFTLSLNFLVLFAALATALGWLLFFMRWRSIRNLDGGWQPAYRFWARIFALTLIIALGCAVPFLVELGTLWPSLLERIGNVAGPLLAASIVTFFVIKAVFLGVMLFGQKRASPLGHLFSIFMVSLGLSATVFWGLVLQSWTLTPDGATLIDGRYQVFDWVEVVFNASLGWQVLLFFSGAGVISAFLLIGVSAWQALRRPLEDGERSTFMTAYWLAILSLLVLGVAVDGNERLVAQYRPAAAAAVMGYWERTSTESTKLSTRWLGRNADGTMRGLELPDGQSPPVELLYWLARCALILISGLVFLLIVLSWQRTRKGSDASNYPTWLLRTAVWSAWAGVALWFALWNIVDISRFPYLIWGTLLQADLATETDAFTLLLGLSGMIVCYGLLTLGFVSLLRHAARFGVVPVRKPGGRS</sequence>
<evidence type="ECO:0000256" key="6">
    <source>
        <dbReference type="ARBA" id="ARBA00022692"/>
    </source>
</evidence>
<comment type="caution">
    <text evidence="13">The sequence shown here is derived from an EMBL/GenBank/DDBJ whole genome shotgun (WGS) entry which is preliminary data.</text>
</comment>
<feature type="transmembrane region" description="Helical" evidence="12">
    <location>
        <begin position="125"/>
        <end position="147"/>
    </location>
</feature>
<dbReference type="GO" id="GO:0005886">
    <property type="term" value="C:plasma membrane"/>
    <property type="evidence" value="ECO:0007669"/>
    <property type="project" value="UniProtKB-SubCell"/>
</dbReference>
<dbReference type="GO" id="GO:0046872">
    <property type="term" value="F:metal ion binding"/>
    <property type="evidence" value="ECO:0007669"/>
    <property type="project" value="UniProtKB-KW"/>
</dbReference>
<keyword evidence="4" id="KW-1003">Cell membrane</keyword>
<evidence type="ECO:0000256" key="9">
    <source>
        <dbReference type="ARBA" id="ARBA00022989"/>
    </source>
</evidence>
<keyword evidence="11 12" id="KW-0472">Membrane</keyword>
<dbReference type="RefSeq" id="WP_106226010.1">
    <property type="nucleotide sequence ID" value="NZ_PVTV01000001.1"/>
</dbReference>
<evidence type="ECO:0000313" key="13">
    <source>
        <dbReference type="EMBL" id="PRZ01558.1"/>
    </source>
</evidence>
<dbReference type="GO" id="GO:0019646">
    <property type="term" value="P:aerobic electron transport chain"/>
    <property type="evidence" value="ECO:0007669"/>
    <property type="project" value="InterPro"/>
</dbReference>
<protein>
    <submittedName>
        <fullName evidence="13">Cytochrome bd-I ubiquinol oxidase subunit 1 apoprotein</fullName>
    </submittedName>
</protein>
<dbReference type="PANTHER" id="PTHR30365">
    <property type="entry name" value="CYTOCHROME D UBIQUINOL OXIDASE"/>
    <property type="match status" value="1"/>
</dbReference>
<evidence type="ECO:0000256" key="11">
    <source>
        <dbReference type="ARBA" id="ARBA00023136"/>
    </source>
</evidence>
<dbReference type="GO" id="GO:0016682">
    <property type="term" value="F:oxidoreductase activity, acting on diphenols and related substances as donors, oxygen as acceptor"/>
    <property type="evidence" value="ECO:0007669"/>
    <property type="project" value="TreeGrafter"/>
</dbReference>
<evidence type="ECO:0000256" key="8">
    <source>
        <dbReference type="ARBA" id="ARBA00022982"/>
    </source>
</evidence>
<keyword evidence="7" id="KW-0479">Metal-binding</keyword>
<evidence type="ECO:0000256" key="4">
    <source>
        <dbReference type="ARBA" id="ARBA00022475"/>
    </source>
</evidence>
<evidence type="ECO:0000256" key="7">
    <source>
        <dbReference type="ARBA" id="ARBA00022723"/>
    </source>
</evidence>
<evidence type="ECO:0000313" key="14">
    <source>
        <dbReference type="Proteomes" id="UP000238308"/>
    </source>
</evidence>
<evidence type="ECO:0000256" key="1">
    <source>
        <dbReference type="ARBA" id="ARBA00004651"/>
    </source>
</evidence>
<feature type="transmembrane region" description="Helical" evidence="12">
    <location>
        <begin position="297"/>
        <end position="319"/>
    </location>
</feature>
<comment type="subcellular location">
    <subcellularLocation>
        <location evidence="1">Cell membrane</location>
        <topology evidence="1">Multi-pass membrane protein</topology>
    </subcellularLocation>
</comment>
<keyword evidence="5" id="KW-0349">Heme</keyword>
<organism evidence="13 14">
    <name type="scientific">Jezberella montanilacus</name>
    <dbReference type="NCBI Taxonomy" id="323426"/>
    <lineage>
        <taxon>Bacteria</taxon>
        <taxon>Pseudomonadati</taxon>
        <taxon>Pseudomonadota</taxon>
        <taxon>Betaproteobacteria</taxon>
        <taxon>Burkholderiales</taxon>
        <taxon>Alcaligenaceae</taxon>
        <taxon>Jezberella</taxon>
    </lineage>
</organism>
<feature type="transmembrane region" description="Helical" evidence="12">
    <location>
        <begin position="219"/>
        <end position="237"/>
    </location>
</feature>
<keyword evidence="6 12" id="KW-0812">Transmembrane</keyword>
<keyword evidence="14" id="KW-1185">Reference proteome</keyword>
<dbReference type="AlphaFoldDB" id="A0A2T0XRI8"/>
<reference evidence="13 14" key="1">
    <citation type="submission" date="2018-03" db="EMBL/GenBank/DDBJ databases">
        <title>Genomic Encyclopedia of Type Strains, Phase III (KMG-III): the genomes of soil and plant-associated and newly described type strains.</title>
        <authorList>
            <person name="Whitman W."/>
        </authorList>
    </citation>
    <scope>NUCLEOTIDE SEQUENCE [LARGE SCALE GENOMIC DNA]</scope>
    <source>
        <strain evidence="13 14">MWH-P2sevCIIIb</strain>
    </source>
</reference>
<dbReference type="GO" id="GO:0020037">
    <property type="term" value="F:heme binding"/>
    <property type="evidence" value="ECO:0007669"/>
    <property type="project" value="TreeGrafter"/>
</dbReference>
<feature type="transmembrane region" description="Helical" evidence="12">
    <location>
        <begin position="383"/>
        <end position="405"/>
    </location>
</feature>
<keyword evidence="3" id="KW-0813">Transport</keyword>
<accession>A0A2T0XRI8</accession>
<gene>
    <name evidence="13" type="ORF">BCM14_0068</name>
</gene>
<evidence type="ECO:0000256" key="10">
    <source>
        <dbReference type="ARBA" id="ARBA00023004"/>
    </source>
</evidence>
<keyword evidence="9 12" id="KW-1133">Transmembrane helix</keyword>
<feature type="transmembrane region" description="Helical" evidence="12">
    <location>
        <begin position="340"/>
        <end position="359"/>
    </location>
</feature>
<dbReference type="InterPro" id="IPR002585">
    <property type="entry name" value="Cyt-d_ubiquinol_oxidase_su_1"/>
</dbReference>
<dbReference type="EMBL" id="PVTV01000001">
    <property type="protein sequence ID" value="PRZ01558.1"/>
    <property type="molecule type" value="Genomic_DNA"/>
</dbReference>
<evidence type="ECO:0000256" key="3">
    <source>
        <dbReference type="ARBA" id="ARBA00022448"/>
    </source>
</evidence>
<feature type="transmembrane region" description="Helical" evidence="12">
    <location>
        <begin position="183"/>
        <end position="207"/>
    </location>
</feature>
<feature type="transmembrane region" description="Helical" evidence="12">
    <location>
        <begin position="96"/>
        <end position="118"/>
    </location>
</feature>
<evidence type="ECO:0000256" key="12">
    <source>
        <dbReference type="SAM" id="Phobius"/>
    </source>
</evidence>
<proteinExistence type="inferred from homology"/>
<dbReference type="GO" id="GO:0009055">
    <property type="term" value="F:electron transfer activity"/>
    <property type="evidence" value="ECO:0007669"/>
    <property type="project" value="InterPro"/>
</dbReference>
<feature type="transmembrane region" description="Helical" evidence="12">
    <location>
        <begin position="15"/>
        <end position="35"/>
    </location>
</feature>
<dbReference type="OrthoDB" id="8675262at2"/>
<dbReference type="PANTHER" id="PTHR30365:SF14">
    <property type="entry name" value="CYTOCHROME BD MENAQUINOL OXIDASE SUBUNIT I-RELATED"/>
    <property type="match status" value="1"/>
</dbReference>
<dbReference type="GO" id="GO:0070069">
    <property type="term" value="C:cytochrome complex"/>
    <property type="evidence" value="ECO:0007669"/>
    <property type="project" value="InterPro"/>
</dbReference>
<name>A0A2T0XRI8_9BURK</name>
<dbReference type="Proteomes" id="UP000238308">
    <property type="component" value="Unassembled WGS sequence"/>
</dbReference>
<evidence type="ECO:0000256" key="5">
    <source>
        <dbReference type="ARBA" id="ARBA00022617"/>
    </source>
</evidence>
<dbReference type="Pfam" id="PF01654">
    <property type="entry name" value="Cyt_bd_oxida_I"/>
    <property type="match status" value="1"/>
</dbReference>
<keyword evidence="10" id="KW-0408">Iron</keyword>
<feature type="transmembrane region" description="Helical" evidence="12">
    <location>
        <begin position="55"/>
        <end position="76"/>
    </location>
</feature>